<evidence type="ECO:0000256" key="6">
    <source>
        <dbReference type="PROSITE-ProRule" id="PRU01016"/>
    </source>
</evidence>
<dbReference type="CDD" id="cd00315">
    <property type="entry name" value="Cyt_C5_DNA_methylase"/>
    <property type="match status" value="1"/>
</dbReference>
<dbReference type="GO" id="GO:0009307">
    <property type="term" value="P:DNA restriction-modification system"/>
    <property type="evidence" value="ECO:0007669"/>
    <property type="project" value="UniProtKB-KW"/>
</dbReference>
<organism evidence="9 10">
    <name type="scientific">Galbibacter marinus</name>
    <dbReference type="NCBI Taxonomy" id="555500"/>
    <lineage>
        <taxon>Bacteria</taxon>
        <taxon>Pseudomonadati</taxon>
        <taxon>Bacteroidota</taxon>
        <taxon>Flavobacteriia</taxon>
        <taxon>Flavobacteriales</taxon>
        <taxon>Flavobacteriaceae</taxon>
        <taxon>Galbibacter</taxon>
    </lineage>
</organism>
<name>K2P1Y0_9FLAO</name>
<dbReference type="PROSITE" id="PS00094">
    <property type="entry name" value="C5_MTASE_1"/>
    <property type="match status" value="1"/>
</dbReference>
<keyword evidence="10" id="KW-1185">Reference proteome</keyword>
<proteinExistence type="inferred from homology"/>
<comment type="caution">
    <text evidence="9">The sequence shown here is derived from an EMBL/GenBank/DDBJ whole genome shotgun (WGS) entry which is preliminary data.</text>
</comment>
<dbReference type="Gene3D" id="3.40.50.150">
    <property type="entry name" value="Vaccinia Virus protein VP39"/>
    <property type="match status" value="1"/>
</dbReference>
<dbReference type="PRINTS" id="PR00105">
    <property type="entry name" value="C5METTRFRASE"/>
</dbReference>
<dbReference type="InterPro" id="IPR050750">
    <property type="entry name" value="C5-MTase"/>
</dbReference>
<gene>
    <name evidence="9" type="ORF">I215_09381</name>
</gene>
<dbReference type="AlphaFoldDB" id="K2P1Y0"/>
<keyword evidence="1 6" id="KW-0489">Methyltransferase</keyword>
<dbReference type="InterPro" id="IPR018117">
    <property type="entry name" value="C5_DNA_meth_AS"/>
</dbReference>
<dbReference type="eggNOG" id="COG0270">
    <property type="taxonomic scope" value="Bacteria"/>
</dbReference>
<dbReference type="PANTHER" id="PTHR46098">
    <property type="entry name" value="TRNA (CYTOSINE(38)-C(5))-METHYLTRANSFERASE"/>
    <property type="match status" value="1"/>
</dbReference>
<dbReference type="GO" id="GO:0003886">
    <property type="term" value="F:DNA (cytosine-5-)-methyltransferase activity"/>
    <property type="evidence" value="ECO:0007669"/>
    <property type="project" value="UniProtKB-EC"/>
</dbReference>
<dbReference type="PROSITE" id="PS51679">
    <property type="entry name" value="SAM_MT_C5"/>
    <property type="match status" value="1"/>
</dbReference>
<keyword evidence="2 6" id="KW-0808">Transferase</keyword>
<dbReference type="PANTHER" id="PTHR46098:SF1">
    <property type="entry name" value="TRNA (CYTOSINE(38)-C(5))-METHYLTRANSFERASE"/>
    <property type="match status" value="1"/>
</dbReference>
<evidence type="ECO:0000256" key="1">
    <source>
        <dbReference type="ARBA" id="ARBA00022603"/>
    </source>
</evidence>
<accession>K2P1Y0</accession>
<comment type="catalytic activity">
    <reaction evidence="5 8">
        <text>a 2'-deoxycytidine in DNA + S-adenosyl-L-methionine = a 5-methyl-2'-deoxycytidine in DNA + S-adenosyl-L-homocysteine + H(+)</text>
        <dbReference type="Rhea" id="RHEA:13681"/>
        <dbReference type="Rhea" id="RHEA-COMP:11369"/>
        <dbReference type="Rhea" id="RHEA-COMP:11370"/>
        <dbReference type="ChEBI" id="CHEBI:15378"/>
        <dbReference type="ChEBI" id="CHEBI:57856"/>
        <dbReference type="ChEBI" id="CHEBI:59789"/>
        <dbReference type="ChEBI" id="CHEBI:85452"/>
        <dbReference type="ChEBI" id="CHEBI:85454"/>
        <dbReference type="EC" id="2.1.1.37"/>
    </reaction>
</comment>
<dbReference type="Gene3D" id="3.90.120.30">
    <property type="match status" value="1"/>
</dbReference>
<keyword evidence="4" id="KW-0680">Restriction system</keyword>
<evidence type="ECO:0000256" key="4">
    <source>
        <dbReference type="ARBA" id="ARBA00022747"/>
    </source>
</evidence>
<dbReference type="PATRIC" id="fig|555500.3.peg.1939"/>
<dbReference type="Pfam" id="PF00145">
    <property type="entry name" value="DNA_methylase"/>
    <property type="match status" value="1"/>
</dbReference>
<dbReference type="InterPro" id="IPR001525">
    <property type="entry name" value="C5_MeTfrase"/>
</dbReference>
<evidence type="ECO:0000256" key="8">
    <source>
        <dbReference type="RuleBase" id="RU000417"/>
    </source>
</evidence>
<dbReference type="OrthoDB" id="32195at2"/>
<dbReference type="EMBL" id="AMSG01000011">
    <property type="protein sequence ID" value="EKF55063.1"/>
    <property type="molecule type" value="Genomic_DNA"/>
</dbReference>
<dbReference type="InterPro" id="IPR029063">
    <property type="entry name" value="SAM-dependent_MTases_sf"/>
</dbReference>
<keyword evidence="3 6" id="KW-0949">S-adenosyl-L-methionine</keyword>
<comment type="similarity">
    <text evidence="6 7">Belongs to the class I-like SAM-binding methyltransferase superfamily. C5-methyltransferase family.</text>
</comment>
<evidence type="ECO:0000256" key="2">
    <source>
        <dbReference type="ARBA" id="ARBA00022679"/>
    </source>
</evidence>
<dbReference type="GO" id="GO:0032259">
    <property type="term" value="P:methylation"/>
    <property type="evidence" value="ECO:0007669"/>
    <property type="project" value="UniProtKB-KW"/>
</dbReference>
<dbReference type="SUPFAM" id="SSF53335">
    <property type="entry name" value="S-adenosyl-L-methionine-dependent methyltransferases"/>
    <property type="match status" value="1"/>
</dbReference>
<dbReference type="NCBIfam" id="TIGR00675">
    <property type="entry name" value="dcm"/>
    <property type="match status" value="1"/>
</dbReference>
<feature type="active site" evidence="6">
    <location>
        <position position="154"/>
    </location>
</feature>
<sequence>MVREYSNIKERLGLVVDKKTTNEMAYLTHYLHNHKNGVSQYFKAPAIEYLTILHRELNIAKEPDFQYYLPIKWDIPFPPRENPKFKFIDLFAGIGGIRLAYQNNGGKCVFSSEWDPYAKKTYEANFGEVPFGDITQISEEFIPDHDILLGGFPCQPFSIAGVSKKNSMGRAHGFLDETQGTLFFDIARIIKHKQPKAFMLENVKNLVSHDKKKTFKVIISTLERLGYNVYFKVLNGKFYVPQNRERIIIVGFKKSIFKGKEGFKFPDPKEYKHSFKDILEPEVDDKYTLSDKLWDYLQSHAKKHKAKGNGFGFGLTDLDGISRTISARYYKDGSEILIPQKDKNPRRLTPRECARLQGFPDEFIIPVSNNQAYKQFGNSVVTPLIQAVAKNLVMEILKINESNQSEISVC</sequence>
<dbReference type="EC" id="2.1.1.37" evidence="8"/>
<protein>
    <recommendedName>
        <fullName evidence="8">Cytosine-specific methyltransferase</fullName>
        <ecNumber evidence="8">2.1.1.37</ecNumber>
    </recommendedName>
</protein>
<evidence type="ECO:0000313" key="9">
    <source>
        <dbReference type="EMBL" id="EKF55063.1"/>
    </source>
</evidence>
<evidence type="ECO:0000313" key="10">
    <source>
        <dbReference type="Proteomes" id="UP000007364"/>
    </source>
</evidence>
<evidence type="ECO:0000256" key="3">
    <source>
        <dbReference type="ARBA" id="ARBA00022691"/>
    </source>
</evidence>
<dbReference type="Proteomes" id="UP000007364">
    <property type="component" value="Unassembled WGS sequence"/>
</dbReference>
<reference evidence="9 10" key="1">
    <citation type="journal article" date="2012" name="J. Bacteriol.">
        <title>Genome Sequence of Galbibacter marinum Type Strain ck-I2-15.</title>
        <authorList>
            <person name="Lai Q."/>
            <person name="Li C."/>
            <person name="Shao Z."/>
        </authorList>
    </citation>
    <scope>NUCLEOTIDE SEQUENCE [LARGE SCALE GENOMIC DNA]</scope>
    <source>
        <strain evidence="10">ck-I2-15</strain>
    </source>
</reference>
<dbReference type="REBASE" id="57471">
    <property type="entry name" value="M.Gma1215ORF9381P"/>
</dbReference>
<dbReference type="STRING" id="555500.I215_09381"/>
<evidence type="ECO:0000256" key="5">
    <source>
        <dbReference type="ARBA" id="ARBA00047422"/>
    </source>
</evidence>
<evidence type="ECO:0000256" key="7">
    <source>
        <dbReference type="RuleBase" id="RU000416"/>
    </source>
</evidence>
<dbReference type="RefSeq" id="WP_008991724.1">
    <property type="nucleotide sequence ID" value="NZ_AMSG01000011.1"/>
</dbReference>